<feature type="compositionally biased region" description="Basic and acidic residues" evidence="1">
    <location>
        <begin position="77"/>
        <end position="86"/>
    </location>
</feature>
<dbReference type="Proteomes" id="UP001362999">
    <property type="component" value="Unassembled WGS sequence"/>
</dbReference>
<protein>
    <submittedName>
        <fullName evidence="2">Uncharacterized protein</fullName>
    </submittedName>
</protein>
<feature type="compositionally biased region" description="Low complexity" evidence="1">
    <location>
        <begin position="92"/>
        <end position="102"/>
    </location>
</feature>
<evidence type="ECO:0000256" key="1">
    <source>
        <dbReference type="SAM" id="MobiDB-lite"/>
    </source>
</evidence>
<gene>
    <name evidence="2" type="ORF">R3P38DRAFT_2896486</name>
</gene>
<evidence type="ECO:0000313" key="2">
    <source>
        <dbReference type="EMBL" id="KAK7040618.1"/>
    </source>
</evidence>
<keyword evidence="3" id="KW-1185">Reference proteome</keyword>
<sequence>MISSVNHHHQNLAHGQDLTLDLVQQYHRLETLLDSALATCMLIRDTTSPPAFSPHILGVLALLGRHIAQSGPLSCHHPADSSDDKPPPLPDTTPSTTTQESDPVTDHAGQKFATYADVTRDSSAKPTLPTPLKTDHVPSSLIIRFDNREVKPFAARALDLFNALGLALTDVFGDAHASVTGAHWSRKGNLILQPNPNVCTVQTLAQQSEKIWSVIRPLLELPADYECPDFDTDERWHSVVFHGVPMPLSRRPQAYSSEVVKGSLRHTWSIREPVDQFPGELKQYSFLTRPEEFKTRRTLTLKVSLSSLDAASYLIRNGGFMAGTWCRVTPFEANHRRSTALPTTSACSGSAAPCVPSPSKLCPSVAKRCDIETQ</sequence>
<dbReference type="EMBL" id="JAWWNJ010000015">
    <property type="protein sequence ID" value="KAK7040618.1"/>
    <property type="molecule type" value="Genomic_DNA"/>
</dbReference>
<feature type="region of interest" description="Disordered" evidence="1">
    <location>
        <begin position="72"/>
        <end position="107"/>
    </location>
</feature>
<proteinExistence type="predicted"/>
<evidence type="ECO:0000313" key="3">
    <source>
        <dbReference type="Proteomes" id="UP001362999"/>
    </source>
</evidence>
<organism evidence="2 3">
    <name type="scientific">Favolaschia claudopus</name>
    <dbReference type="NCBI Taxonomy" id="2862362"/>
    <lineage>
        <taxon>Eukaryota</taxon>
        <taxon>Fungi</taxon>
        <taxon>Dikarya</taxon>
        <taxon>Basidiomycota</taxon>
        <taxon>Agaricomycotina</taxon>
        <taxon>Agaricomycetes</taxon>
        <taxon>Agaricomycetidae</taxon>
        <taxon>Agaricales</taxon>
        <taxon>Marasmiineae</taxon>
        <taxon>Mycenaceae</taxon>
        <taxon>Favolaschia</taxon>
    </lineage>
</organism>
<name>A0AAW0CQ80_9AGAR</name>
<comment type="caution">
    <text evidence="2">The sequence shown here is derived from an EMBL/GenBank/DDBJ whole genome shotgun (WGS) entry which is preliminary data.</text>
</comment>
<dbReference type="AlphaFoldDB" id="A0AAW0CQ80"/>
<feature type="non-terminal residue" evidence="2">
    <location>
        <position position="1"/>
    </location>
</feature>
<accession>A0AAW0CQ80</accession>
<reference evidence="2 3" key="1">
    <citation type="journal article" date="2024" name="J Genomics">
        <title>Draft genome sequencing and assembly of Favolaschia claudopus CIRM-BRFM 2984 isolated from oak limbs.</title>
        <authorList>
            <person name="Navarro D."/>
            <person name="Drula E."/>
            <person name="Chaduli D."/>
            <person name="Cazenave R."/>
            <person name="Ahrendt S."/>
            <person name="Wang J."/>
            <person name="Lipzen A."/>
            <person name="Daum C."/>
            <person name="Barry K."/>
            <person name="Grigoriev I.V."/>
            <person name="Favel A."/>
            <person name="Rosso M.N."/>
            <person name="Martin F."/>
        </authorList>
    </citation>
    <scope>NUCLEOTIDE SEQUENCE [LARGE SCALE GENOMIC DNA]</scope>
    <source>
        <strain evidence="2 3">CIRM-BRFM 2984</strain>
    </source>
</reference>